<dbReference type="KEGG" id="hoh:Hoch_6369"/>
<dbReference type="HOGENOM" id="CLU_2301918_0_0_7"/>
<dbReference type="AlphaFoldDB" id="D0LP13"/>
<gene>
    <name evidence="1" type="ordered locus">Hoch_6369</name>
</gene>
<dbReference type="STRING" id="502025.Hoch_6369"/>
<dbReference type="Proteomes" id="UP000001880">
    <property type="component" value="Chromosome"/>
</dbReference>
<keyword evidence="2" id="KW-1185">Reference proteome</keyword>
<proteinExistence type="predicted"/>
<sequence>MEVREALEAAIGTVLERPLDNDARYLLKESVRSLVALPEASSSVALFARLLRHESRDIKDPVLRLLPAWSGLKGGMEIVRDEKSGWQESAASEWLEEHGQ</sequence>
<accession>D0LP13</accession>
<organism evidence="1 2">
    <name type="scientific">Haliangium ochraceum (strain DSM 14365 / JCM 11303 / SMP-2)</name>
    <dbReference type="NCBI Taxonomy" id="502025"/>
    <lineage>
        <taxon>Bacteria</taxon>
        <taxon>Pseudomonadati</taxon>
        <taxon>Myxococcota</taxon>
        <taxon>Polyangia</taxon>
        <taxon>Haliangiales</taxon>
        <taxon>Kofleriaceae</taxon>
        <taxon>Haliangium</taxon>
    </lineage>
</organism>
<evidence type="ECO:0000313" key="2">
    <source>
        <dbReference type="Proteomes" id="UP000001880"/>
    </source>
</evidence>
<protein>
    <submittedName>
        <fullName evidence="1">Uncharacterized protein</fullName>
    </submittedName>
</protein>
<reference evidence="1 2" key="1">
    <citation type="journal article" date="2010" name="Stand. Genomic Sci.">
        <title>Complete genome sequence of Haliangium ochraceum type strain (SMP-2).</title>
        <authorList>
            <consortium name="US DOE Joint Genome Institute (JGI-PGF)"/>
            <person name="Ivanova N."/>
            <person name="Daum C."/>
            <person name="Lang E."/>
            <person name="Abt B."/>
            <person name="Kopitz M."/>
            <person name="Saunders E."/>
            <person name="Lapidus A."/>
            <person name="Lucas S."/>
            <person name="Glavina Del Rio T."/>
            <person name="Nolan M."/>
            <person name="Tice H."/>
            <person name="Copeland A."/>
            <person name="Cheng J.F."/>
            <person name="Chen F."/>
            <person name="Bruce D."/>
            <person name="Goodwin L."/>
            <person name="Pitluck S."/>
            <person name="Mavromatis K."/>
            <person name="Pati A."/>
            <person name="Mikhailova N."/>
            <person name="Chen A."/>
            <person name="Palaniappan K."/>
            <person name="Land M."/>
            <person name="Hauser L."/>
            <person name="Chang Y.J."/>
            <person name="Jeffries C.D."/>
            <person name="Detter J.C."/>
            <person name="Brettin T."/>
            <person name="Rohde M."/>
            <person name="Goker M."/>
            <person name="Bristow J."/>
            <person name="Markowitz V."/>
            <person name="Eisen J.A."/>
            <person name="Hugenholtz P."/>
            <person name="Kyrpides N.C."/>
            <person name="Klenk H.P."/>
        </authorList>
    </citation>
    <scope>NUCLEOTIDE SEQUENCE [LARGE SCALE GENOMIC DNA]</scope>
    <source>
        <strain evidence="2">DSM 14365 / CIP 107738 / JCM 11303 / AJ 13395 / SMP-2</strain>
    </source>
</reference>
<evidence type="ECO:0000313" key="1">
    <source>
        <dbReference type="EMBL" id="ACY18839.1"/>
    </source>
</evidence>
<dbReference type="EMBL" id="CP001804">
    <property type="protein sequence ID" value="ACY18839.1"/>
    <property type="molecule type" value="Genomic_DNA"/>
</dbReference>
<name>D0LP13_HALO1</name>